<dbReference type="Pfam" id="PF13560">
    <property type="entry name" value="HTH_31"/>
    <property type="match status" value="1"/>
</dbReference>
<proteinExistence type="predicted"/>
<reference evidence="1" key="1">
    <citation type="submission" date="2021-01" db="EMBL/GenBank/DDBJ databases">
        <title>Whole genome shotgun sequence of Rhizocola hellebori NBRC 109834.</title>
        <authorList>
            <person name="Komaki H."/>
            <person name="Tamura T."/>
        </authorList>
    </citation>
    <scope>NUCLEOTIDE SEQUENCE</scope>
    <source>
        <strain evidence="1">NBRC 109834</strain>
    </source>
</reference>
<keyword evidence="2" id="KW-1185">Reference proteome</keyword>
<dbReference type="RefSeq" id="WP_203910543.1">
    <property type="nucleotide sequence ID" value="NZ_BONY01000029.1"/>
</dbReference>
<evidence type="ECO:0008006" key="3">
    <source>
        <dbReference type="Google" id="ProtNLM"/>
    </source>
</evidence>
<sequence length="84" mass="9219">MPEGSAATAFANTLLVLKKSTGQGYRELAKSIYVSSAALHRYCAGKALPPDFAVIRRLARLHGTRSAEIEDLYRLWLLAQLGSR</sequence>
<organism evidence="1 2">
    <name type="scientific">Rhizocola hellebori</name>
    <dbReference type="NCBI Taxonomy" id="1392758"/>
    <lineage>
        <taxon>Bacteria</taxon>
        <taxon>Bacillati</taxon>
        <taxon>Actinomycetota</taxon>
        <taxon>Actinomycetes</taxon>
        <taxon>Micromonosporales</taxon>
        <taxon>Micromonosporaceae</taxon>
        <taxon>Rhizocola</taxon>
    </lineage>
</organism>
<comment type="caution">
    <text evidence="1">The sequence shown here is derived from an EMBL/GenBank/DDBJ whole genome shotgun (WGS) entry which is preliminary data.</text>
</comment>
<name>A0A8J3VIA4_9ACTN</name>
<accession>A0A8J3VIA4</accession>
<dbReference type="SUPFAM" id="SSF47413">
    <property type="entry name" value="lambda repressor-like DNA-binding domains"/>
    <property type="match status" value="1"/>
</dbReference>
<gene>
    <name evidence="1" type="ORF">Rhe02_48000</name>
</gene>
<evidence type="ECO:0000313" key="1">
    <source>
        <dbReference type="EMBL" id="GIH06733.1"/>
    </source>
</evidence>
<evidence type="ECO:0000313" key="2">
    <source>
        <dbReference type="Proteomes" id="UP000612899"/>
    </source>
</evidence>
<dbReference type="AlphaFoldDB" id="A0A8J3VIA4"/>
<dbReference type="EMBL" id="BONY01000029">
    <property type="protein sequence ID" value="GIH06733.1"/>
    <property type="molecule type" value="Genomic_DNA"/>
</dbReference>
<dbReference type="InterPro" id="IPR010982">
    <property type="entry name" value="Lambda_DNA-bd_dom_sf"/>
</dbReference>
<protein>
    <recommendedName>
        <fullName evidence="3">HTH cro/C1-type domain-containing protein</fullName>
    </recommendedName>
</protein>
<dbReference type="Proteomes" id="UP000612899">
    <property type="component" value="Unassembled WGS sequence"/>
</dbReference>
<dbReference type="GO" id="GO:0003677">
    <property type="term" value="F:DNA binding"/>
    <property type="evidence" value="ECO:0007669"/>
    <property type="project" value="InterPro"/>
</dbReference>